<dbReference type="Gene3D" id="2.70.150.10">
    <property type="entry name" value="Calcium-transporting ATPase, cytoplasmic transduction domain A"/>
    <property type="match status" value="1"/>
</dbReference>
<evidence type="ECO:0000256" key="11">
    <source>
        <dbReference type="ARBA" id="ARBA00022967"/>
    </source>
</evidence>
<dbReference type="GO" id="GO:0043682">
    <property type="term" value="F:P-type divalent copper transporter activity"/>
    <property type="evidence" value="ECO:0007669"/>
    <property type="project" value="TreeGrafter"/>
</dbReference>
<dbReference type="GO" id="GO:0055070">
    <property type="term" value="P:copper ion homeostasis"/>
    <property type="evidence" value="ECO:0007669"/>
    <property type="project" value="TreeGrafter"/>
</dbReference>
<dbReference type="InterPro" id="IPR059000">
    <property type="entry name" value="ATPase_P-type_domA"/>
</dbReference>
<dbReference type="InterPro" id="IPR008250">
    <property type="entry name" value="ATPase_P-typ_transduc_dom_A_sf"/>
</dbReference>
<dbReference type="Gene3D" id="3.40.1110.10">
    <property type="entry name" value="Calcium-transporting ATPase, cytoplasmic domain N"/>
    <property type="match status" value="1"/>
</dbReference>
<evidence type="ECO:0000256" key="5">
    <source>
        <dbReference type="ARBA" id="ARBA00022553"/>
    </source>
</evidence>
<keyword evidence="13" id="KW-0406">Ion transport</keyword>
<dbReference type="Gene3D" id="3.30.70.100">
    <property type="match status" value="1"/>
</dbReference>
<comment type="subcellular location">
    <subcellularLocation>
        <location evidence="1">Cell membrane</location>
        <topology evidence="1">Multi-pass membrane protein</topology>
    </subcellularLocation>
</comment>
<dbReference type="Pfam" id="PF00122">
    <property type="entry name" value="E1-E2_ATPase"/>
    <property type="match status" value="1"/>
</dbReference>
<protein>
    <submittedName>
        <fullName evidence="17">Cu2+-exporting ATPase</fullName>
    </submittedName>
</protein>
<evidence type="ECO:0000256" key="12">
    <source>
        <dbReference type="ARBA" id="ARBA00022989"/>
    </source>
</evidence>
<evidence type="ECO:0000256" key="6">
    <source>
        <dbReference type="ARBA" id="ARBA00022692"/>
    </source>
</evidence>
<dbReference type="InterPro" id="IPR023299">
    <property type="entry name" value="ATPase_P-typ_cyto_dom_N"/>
</dbReference>
<evidence type="ECO:0000259" key="16">
    <source>
        <dbReference type="PROSITE" id="PS50846"/>
    </source>
</evidence>
<dbReference type="NCBIfam" id="TIGR01494">
    <property type="entry name" value="ATPase_P-type"/>
    <property type="match status" value="1"/>
</dbReference>
<dbReference type="PANTHER" id="PTHR43520:SF5">
    <property type="entry name" value="CATION-TRANSPORTING P-TYPE ATPASE-RELATED"/>
    <property type="match status" value="1"/>
</dbReference>
<dbReference type="PROSITE" id="PS50846">
    <property type="entry name" value="HMA_2"/>
    <property type="match status" value="1"/>
</dbReference>
<keyword evidence="5" id="KW-0597">Phosphoprotein</keyword>
<dbReference type="NCBIfam" id="TIGR01525">
    <property type="entry name" value="ATPase-IB_hvy"/>
    <property type="match status" value="1"/>
</dbReference>
<evidence type="ECO:0000256" key="15">
    <source>
        <dbReference type="RuleBase" id="RU362081"/>
    </source>
</evidence>
<dbReference type="GO" id="GO:0005507">
    <property type="term" value="F:copper ion binding"/>
    <property type="evidence" value="ECO:0007669"/>
    <property type="project" value="TreeGrafter"/>
</dbReference>
<dbReference type="InterPro" id="IPR006121">
    <property type="entry name" value="HMA_dom"/>
</dbReference>
<dbReference type="PROSITE" id="PS01047">
    <property type="entry name" value="HMA_1"/>
    <property type="match status" value="1"/>
</dbReference>
<dbReference type="SUPFAM" id="SSF81653">
    <property type="entry name" value="Calcium ATPase, transduction domain A"/>
    <property type="match status" value="1"/>
</dbReference>
<dbReference type="PRINTS" id="PR00943">
    <property type="entry name" value="CUATPASE"/>
</dbReference>
<dbReference type="Proteomes" id="UP000536262">
    <property type="component" value="Unassembled WGS sequence"/>
</dbReference>
<evidence type="ECO:0000256" key="8">
    <source>
        <dbReference type="ARBA" id="ARBA00022741"/>
    </source>
</evidence>
<proteinExistence type="inferred from homology"/>
<evidence type="ECO:0000256" key="7">
    <source>
        <dbReference type="ARBA" id="ARBA00022723"/>
    </source>
</evidence>
<feature type="transmembrane region" description="Helical" evidence="15">
    <location>
        <begin position="141"/>
        <end position="163"/>
    </location>
</feature>
<evidence type="ECO:0000256" key="10">
    <source>
        <dbReference type="ARBA" id="ARBA00022842"/>
    </source>
</evidence>
<dbReference type="InterPro" id="IPR036412">
    <property type="entry name" value="HAD-like_sf"/>
</dbReference>
<dbReference type="SUPFAM" id="SSF81665">
    <property type="entry name" value="Calcium ATPase, transmembrane domain M"/>
    <property type="match status" value="1"/>
</dbReference>
<evidence type="ECO:0000256" key="9">
    <source>
        <dbReference type="ARBA" id="ARBA00022840"/>
    </source>
</evidence>
<dbReference type="NCBIfam" id="TIGR01512">
    <property type="entry name" value="ATPase-IB2_Cd"/>
    <property type="match status" value="1"/>
</dbReference>
<evidence type="ECO:0000256" key="14">
    <source>
        <dbReference type="ARBA" id="ARBA00023136"/>
    </source>
</evidence>
<evidence type="ECO:0000256" key="2">
    <source>
        <dbReference type="ARBA" id="ARBA00006024"/>
    </source>
</evidence>
<feature type="transmembrane region" description="Helical" evidence="15">
    <location>
        <begin position="106"/>
        <end position="129"/>
    </location>
</feature>
<dbReference type="GO" id="GO:0005886">
    <property type="term" value="C:plasma membrane"/>
    <property type="evidence" value="ECO:0007669"/>
    <property type="project" value="UniProtKB-SubCell"/>
</dbReference>
<feature type="domain" description="HMA" evidence="16">
    <location>
        <begin position="25"/>
        <end position="90"/>
    </location>
</feature>
<dbReference type="InterPro" id="IPR023298">
    <property type="entry name" value="ATPase_P-typ_TM_dom_sf"/>
</dbReference>
<feature type="transmembrane region" description="Helical" evidence="15">
    <location>
        <begin position="199"/>
        <end position="217"/>
    </location>
</feature>
<keyword evidence="14 15" id="KW-0472">Membrane</keyword>
<keyword evidence="7 15" id="KW-0479">Metal-binding</keyword>
<gene>
    <name evidence="17" type="ORF">GGR00_003661</name>
</gene>
<keyword evidence="12 15" id="KW-1133">Transmembrane helix</keyword>
<organism evidence="17 18">
    <name type="scientific">Aminobacter aganoensis</name>
    <dbReference type="NCBI Taxonomy" id="83264"/>
    <lineage>
        <taxon>Bacteria</taxon>
        <taxon>Pseudomonadati</taxon>
        <taxon>Pseudomonadota</taxon>
        <taxon>Alphaproteobacteria</taxon>
        <taxon>Hyphomicrobiales</taxon>
        <taxon>Phyllobacteriaceae</taxon>
        <taxon>Aminobacter</taxon>
    </lineage>
</organism>
<dbReference type="PROSITE" id="PS01229">
    <property type="entry name" value="COF_2"/>
    <property type="match status" value="1"/>
</dbReference>
<reference evidence="17 18" key="1">
    <citation type="submission" date="2020-08" db="EMBL/GenBank/DDBJ databases">
        <title>Genomic Encyclopedia of Type Strains, Phase IV (KMG-IV): sequencing the most valuable type-strain genomes for metagenomic binning, comparative biology and taxonomic classification.</title>
        <authorList>
            <person name="Goeker M."/>
        </authorList>
    </citation>
    <scope>NUCLEOTIDE SEQUENCE [LARGE SCALE GENOMIC DNA]</scope>
    <source>
        <strain evidence="17 18">DSM 7051</strain>
    </source>
</reference>
<dbReference type="GO" id="GO:0005524">
    <property type="term" value="F:ATP binding"/>
    <property type="evidence" value="ECO:0007669"/>
    <property type="project" value="UniProtKB-UniRule"/>
</dbReference>
<dbReference type="InterPro" id="IPR023214">
    <property type="entry name" value="HAD_sf"/>
</dbReference>
<accession>A0A7X0FA08</accession>
<feature type="transmembrane region" description="Helical" evidence="15">
    <location>
        <begin position="352"/>
        <end position="373"/>
    </location>
</feature>
<dbReference type="SUPFAM" id="SSF56784">
    <property type="entry name" value="HAD-like"/>
    <property type="match status" value="1"/>
</dbReference>
<feature type="transmembrane region" description="Helical" evidence="15">
    <location>
        <begin position="673"/>
        <end position="692"/>
    </location>
</feature>
<dbReference type="CDD" id="cd00371">
    <property type="entry name" value="HMA"/>
    <property type="match status" value="1"/>
</dbReference>
<dbReference type="RefSeq" id="WP_246441453.1">
    <property type="nucleotide sequence ID" value="NZ_BAABEG010000005.1"/>
</dbReference>
<dbReference type="InterPro" id="IPR001757">
    <property type="entry name" value="P_typ_ATPase"/>
</dbReference>
<keyword evidence="3" id="KW-0813">Transport</keyword>
<evidence type="ECO:0000256" key="3">
    <source>
        <dbReference type="ARBA" id="ARBA00022448"/>
    </source>
</evidence>
<dbReference type="InterPro" id="IPR017969">
    <property type="entry name" value="Heavy-metal-associated_CS"/>
</dbReference>
<dbReference type="AlphaFoldDB" id="A0A7X0FA08"/>
<keyword evidence="10" id="KW-0460">Magnesium</keyword>
<dbReference type="PROSITE" id="PS00154">
    <property type="entry name" value="ATPASE_E1_E2"/>
    <property type="match status" value="1"/>
</dbReference>
<dbReference type="NCBIfam" id="TIGR01511">
    <property type="entry name" value="ATPase-IB1_Cu"/>
    <property type="match status" value="1"/>
</dbReference>
<sequence length="738" mass="76616">MIGPGRDVPSEEIRLASRDLGDGLTQTDLSVPQAHCGACIAGIEGALAELPEVAFARVNLTAKRVSVKWRTDGPVPDMIAALRRAGHEATLCSADAAERDAEMSRLLRATAVAGFAAMNIMMLSISVWSGSDAAARNMFHLISALVAVPAVAYSGRVFFNSAWAVLKAGRSNMDVPISVGILLTLALSLYDTATGARHAYFDAVTSLIFFLLAGRTLDHAMRSKARTAVTGLARMMPRGATVLEADGSRNYRPLASISVGDMLHIAVGDRIPSDGTVVSGTSTLDLSIVTGEAAPETVGPGAAVLSGALSLDGALVVRVERRPRDSFLADMVRLMEAAEGGRARYRRIADRAAALYSPVIHTLALLTAVGWIAATGDVYLSLTIAIAVLIITCPCALGLAVPMVQVVAARRLFERGIAIKDGSALERLAEVDHAVFDKTGTLTMGTPAVTRHTVAEADLEAAVALAAASRHPVSRAVAAMRPDASLAIATREVAGMGLEGIVGGHTYRLGRKEWVLDGETSSVAEAAAWLSRDGQPVGAFFVADRIRPGAAAAVQSLASSRVETEVLSGDRAPEVERVAAAIGIRRTTSGALPEDKVRRLNRLAAEGRKVLMIGDGLNDAPALAAAHVSIAPSTASDIGRNAADMVFLGASLEAVPQAVGIARAANRLVRQNMALAVAYNIVVVPIAVAGYVTPLIAAIAMSASSVLVVGNALRLSARHVSIGARSETGSPLPLAEAA</sequence>
<keyword evidence="11" id="KW-1278">Translocase</keyword>
<dbReference type="InterPro" id="IPR027256">
    <property type="entry name" value="P-typ_ATPase_IB"/>
</dbReference>
<name>A0A7X0FA08_9HYPH</name>
<comment type="similarity">
    <text evidence="2 15">Belongs to the cation transport ATPase (P-type) (TC 3.A.3) family. Type IB subfamily.</text>
</comment>
<keyword evidence="8 15" id="KW-0547">Nucleotide-binding</keyword>
<evidence type="ECO:0000256" key="13">
    <source>
        <dbReference type="ARBA" id="ARBA00023065"/>
    </source>
</evidence>
<evidence type="ECO:0000256" key="1">
    <source>
        <dbReference type="ARBA" id="ARBA00004651"/>
    </source>
</evidence>
<keyword evidence="4 15" id="KW-1003">Cell membrane</keyword>
<dbReference type="InterPro" id="IPR018303">
    <property type="entry name" value="ATPase_P-typ_P_site"/>
</dbReference>
<comment type="caution">
    <text evidence="17">The sequence shown here is derived from an EMBL/GenBank/DDBJ whole genome shotgun (WGS) entry which is preliminary data.</text>
</comment>
<feature type="transmembrane region" description="Helical" evidence="15">
    <location>
        <begin position="175"/>
        <end position="193"/>
    </location>
</feature>
<keyword evidence="18" id="KW-1185">Reference proteome</keyword>
<dbReference type="EMBL" id="JACHOU010000009">
    <property type="protein sequence ID" value="MBB6355856.1"/>
    <property type="molecule type" value="Genomic_DNA"/>
</dbReference>
<dbReference type="InterPro" id="IPR036163">
    <property type="entry name" value="HMA_dom_sf"/>
</dbReference>
<keyword evidence="9 15" id="KW-0067">ATP-binding</keyword>
<evidence type="ECO:0000256" key="4">
    <source>
        <dbReference type="ARBA" id="ARBA00022475"/>
    </source>
</evidence>
<dbReference type="Pfam" id="PF00403">
    <property type="entry name" value="HMA"/>
    <property type="match status" value="1"/>
</dbReference>
<evidence type="ECO:0000313" key="17">
    <source>
        <dbReference type="EMBL" id="MBB6355856.1"/>
    </source>
</evidence>
<dbReference type="GO" id="GO:0016887">
    <property type="term" value="F:ATP hydrolysis activity"/>
    <property type="evidence" value="ECO:0007669"/>
    <property type="project" value="InterPro"/>
</dbReference>
<dbReference type="Gene3D" id="3.40.50.1000">
    <property type="entry name" value="HAD superfamily/HAD-like"/>
    <property type="match status" value="1"/>
</dbReference>
<feature type="transmembrane region" description="Helical" evidence="15">
    <location>
        <begin position="379"/>
        <end position="401"/>
    </location>
</feature>
<dbReference type="PANTHER" id="PTHR43520">
    <property type="entry name" value="ATP7, ISOFORM B"/>
    <property type="match status" value="1"/>
</dbReference>
<dbReference type="Pfam" id="PF00702">
    <property type="entry name" value="Hydrolase"/>
    <property type="match status" value="1"/>
</dbReference>
<evidence type="ECO:0000313" key="18">
    <source>
        <dbReference type="Proteomes" id="UP000536262"/>
    </source>
</evidence>
<keyword evidence="6 15" id="KW-0812">Transmembrane</keyword>
<dbReference type="SUPFAM" id="SSF55008">
    <property type="entry name" value="HMA, heavy metal-associated domain"/>
    <property type="match status" value="1"/>
</dbReference>
<dbReference type="PRINTS" id="PR00119">
    <property type="entry name" value="CATATPASE"/>
</dbReference>